<dbReference type="PROSITE" id="PS00588">
    <property type="entry name" value="FLAGELLA_BB_ROD"/>
    <property type="match status" value="1"/>
</dbReference>
<dbReference type="InterPro" id="IPR001444">
    <property type="entry name" value="Flag_bb_rod_N"/>
</dbReference>
<dbReference type="RefSeq" id="WP_163250596.1">
    <property type="nucleotide sequence ID" value="NZ_JAAIUV010000004.1"/>
</dbReference>
<feature type="domain" description="Flagellar basal-body/hook protein C-terminal" evidence="6">
    <location>
        <begin position="266"/>
        <end position="310"/>
    </location>
</feature>
<evidence type="ECO:0000313" key="9">
    <source>
        <dbReference type="Proteomes" id="UP000481621"/>
    </source>
</evidence>
<evidence type="ECO:0000256" key="3">
    <source>
        <dbReference type="ARBA" id="ARBA00023143"/>
    </source>
</evidence>
<organism evidence="8 9">
    <name type="scientific">Neobacillus thermocopriae</name>
    <dbReference type="NCBI Taxonomy" id="1215031"/>
    <lineage>
        <taxon>Bacteria</taxon>
        <taxon>Bacillati</taxon>
        <taxon>Bacillota</taxon>
        <taxon>Bacilli</taxon>
        <taxon>Bacillales</taxon>
        <taxon>Bacillaceae</taxon>
        <taxon>Neobacillus</taxon>
    </lineage>
</organism>
<comment type="subcellular location">
    <subcellularLocation>
        <location evidence="1 4">Bacterial flagellum basal body</location>
    </subcellularLocation>
</comment>
<keyword evidence="8" id="KW-0966">Cell projection</keyword>
<evidence type="ECO:0000259" key="5">
    <source>
        <dbReference type="Pfam" id="PF00460"/>
    </source>
</evidence>
<keyword evidence="9" id="KW-1185">Reference proteome</keyword>
<dbReference type="GO" id="GO:0071978">
    <property type="term" value="P:bacterial-type flagellum-dependent swarming motility"/>
    <property type="evidence" value="ECO:0007669"/>
    <property type="project" value="TreeGrafter"/>
</dbReference>
<reference evidence="8" key="1">
    <citation type="submission" date="2020-02" db="EMBL/GenBank/DDBJ databases">
        <title>Bacillus sedimentmangrovi sp. nov., isolated from sediment of the mangrove ecosystem.</title>
        <authorList>
            <person name="Liu G."/>
        </authorList>
    </citation>
    <scope>NUCLEOTIDE SEQUENCE [LARGE SCALE GENOMIC DNA]</scope>
    <source>
        <strain evidence="8">SgZ-7</strain>
    </source>
</reference>
<evidence type="ECO:0000256" key="2">
    <source>
        <dbReference type="ARBA" id="ARBA00009677"/>
    </source>
</evidence>
<dbReference type="Pfam" id="PF00460">
    <property type="entry name" value="Flg_bb_rod"/>
    <property type="match status" value="1"/>
</dbReference>
<gene>
    <name evidence="8" type="ORF">G4Z05_04130</name>
</gene>
<evidence type="ECO:0000256" key="4">
    <source>
        <dbReference type="RuleBase" id="RU362116"/>
    </source>
</evidence>
<evidence type="ECO:0000259" key="7">
    <source>
        <dbReference type="Pfam" id="PF22692"/>
    </source>
</evidence>
<dbReference type="PANTHER" id="PTHR30435:SF1">
    <property type="entry name" value="FLAGELLAR HOOK PROTEIN FLGE"/>
    <property type="match status" value="1"/>
</dbReference>
<dbReference type="InterPro" id="IPR020013">
    <property type="entry name" value="Flagellar_FlgE/F/G"/>
</dbReference>
<dbReference type="EMBL" id="JAAIUV010000004">
    <property type="protein sequence ID" value="NEX78077.1"/>
    <property type="molecule type" value="Genomic_DNA"/>
</dbReference>
<dbReference type="InterPro" id="IPR053967">
    <property type="entry name" value="LlgE_F_G-like_D1"/>
</dbReference>
<dbReference type="InterPro" id="IPR019776">
    <property type="entry name" value="Flagellar_basal_body_rod_CS"/>
</dbReference>
<dbReference type="Pfam" id="PF06429">
    <property type="entry name" value="Flg_bbr_C"/>
    <property type="match status" value="1"/>
</dbReference>
<comment type="function">
    <text evidence="4">A flexible structure which links the flagellar filament to the drive apparatus in the basal body.</text>
</comment>
<feature type="domain" description="Flagellar basal body rod protein N-terminal" evidence="5">
    <location>
        <begin position="5"/>
        <end position="35"/>
    </location>
</feature>
<dbReference type="PANTHER" id="PTHR30435">
    <property type="entry name" value="FLAGELLAR PROTEIN"/>
    <property type="match status" value="1"/>
</dbReference>
<dbReference type="InterPro" id="IPR037925">
    <property type="entry name" value="FlgE/F/G-like"/>
</dbReference>
<keyword evidence="8" id="KW-0282">Flagellum</keyword>
<dbReference type="GO" id="GO:0005829">
    <property type="term" value="C:cytosol"/>
    <property type="evidence" value="ECO:0007669"/>
    <property type="project" value="TreeGrafter"/>
</dbReference>
<dbReference type="GO" id="GO:0009424">
    <property type="term" value="C:bacterial-type flagellum hook"/>
    <property type="evidence" value="ECO:0007669"/>
    <property type="project" value="TreeGrafter"/>
</dbReference>
<evidence type="ECO:0000256" key="1">
    <source>
        <dbReference type="ARBA" id="ARBA00004117"/>
    </source>
</evidence>
<dbReference type="InterPro" id="IPR010930">
    <property type="entry name" value="Flg_bb/hook_C_dom"/>
</dbReference>
<dbReference type="AlphaFoldDB" id="A0A6B3TQV0"/>
<keyword evidence="8" id="KW-0969">Cilium</keyword>
<proteinExistence type="inferred from homology"/>
<dbReference type="Pfam" id="PF22692">
    <property type="entry name" value="LlgE_F_G_D1"/>
    <property type="match status" value="1"/>
</dbReference>
<sequence>MLKSLYSGVSGMKGFQTKLDVIGNNVANVNTVGFKKSRVLFQDILNQNISGATSPTAQTGGINPMQIGLGTKIGSIDTLHTPGSPMTTNVGTDLAIDGDAFFVLSPASGIGGYDLENMPTYLTKAGNFTRDANGYLVNANGYFVTGVVEDTNNPGEYLKLRIKIDEDTVADKKFVSYSIDTQGNINVVNEDGKSGKLAFNGTDYYLEENGDSPNIISLGTAIVPNPAGLKKVGNTMFEVTGNAVNTVGAEPEIGRIRDINGGQINSGVLEMSNVDLTEEFTEMIVAQRGFQANSRTITTSDSILEEIVNLKR</sequence>
<evidence type="ECO:0000313" key="8">
    <source>
        <dbReference type="EMBL" id="NEX78077.1"/>
    </source>
</evidence>
<comment type="caution">
    <text evidence="8">The sequence shown here is derived from an EMBL/GenBank/DDBJ whole genome shotgun (WGS) entry which is preliminary data.</text>
</comment>
<name>A0A6B3TQV0_9BACI</name>
<dbReference type="GO" id="GO:0009425">
    <property type="term" value="C:bacterial-type flagellum basal body"/>
    <property type="evidence" value="ECO:0007669"/>
    <property type="project" value="UniProtKB-SubCell"/>
</dbReference>
<keyword evidence="3 4" id="KW-0975">Bacterial flagellum</keyword>
<feature type="domain" description="Flagellar hook protein FlgE/F/G-like D1" evidence="7">
    <location>
        <begin position="95"/>
        <end position="187"/>
    </location>
</feature>
<dbReference type="NCBIfam" id="TIGR03506">
    <property type="entry name" value="FlgEFG_subfam"/>
    <property type="match status" value="1"/>
</dbReference>
<evidence type="ECO:0000259" key="6">
    <source>
        <dbReference type="Pfam" id="PF06429"/>
    </source>
</evidence>
<accession>A0A6B3TQV0</accession>
<protein>
    <recommendedName>
        <fullName evidence="4">Flagellar hook protein FlgE</fullName>
    </recommendedName>
</protein>
<dbReference type="SUPFAM" id="SSF117143">
    <property type="entry name" value="Flagellar hook protein flgE"/>
    <property type="match status" value="1"/>
</dbReference>
<dbReference type="Proteomes" id="UP000481621">
    <property type="component" value="Unassembled WGS sequence"/>
</dbReference>
<comment type="similarity">
    <text evidence="2 4">Belongs to the flagella basal body rod proteins family.</text>
</comment>